<dbReference type="InterPro" id="IPR024688">
    <property type="entry name" value="Mac_dom"/>
</dbReference>
<dbReference type="STRING" id="290052.ASU35_13885"/>
<dbReference type="PROSITE" id="PS00101">
    <property type="entry name" value="HEXAPEP_TRANSFERASES"/>
    <property type="match status" value="1"/>
</dbReference>
<protein>
    <submittedName>
        <fullName evidence="5">Maltose acetyltransferase</fullName>
    </submittedName>
</protein>
<keyword evidence="3" id="KW-0677">Repeat</keyword>
<feature type="domain" description="Maltose/galactoside acetyltransferase" evidence="4">
    <location>
        <begin position="4"/>
        <end position="56"/>
    </location>
</feature>
<dbReference type="GO" id="GO:0008374">
    <property type="term" value="F:O-acyltransferase activity"/>
    <property type="evidence" value="ECO:0007669"/>
    <property type="project" value="TreeGrafter"/>
</dbReference>
<evidence type="ECO:0000256" key="3">
    <source>
        <dbReference type="ARBA" id="ARBA00022737"/>
    </source>
</evidence>
<reference evidence="5 6" key="1">
    <citation type="submission" date="2015-11" db="EMBL/GenBank/DDBJ databases">
        <title>Butyribacter intestini gen. nov., sp. nov., a butyric acid-producing bacterium of the family Lachnospiraceae isolated from the human faeces.</title>
        <authorList>
            <person name="Zou Y."/>
            <person name="Xue W."/>
            <person name="Luo G."/>
            <person name="Lv M."/>
        </authorList>
    </citation>
    <scope>NUCLEOTIDE SEQUENCE [LARGE SCALE GENOMIC DNA]</scope>
    <source>
        <strain evidence="5 6">ACET-33324</strain>
    </source>
</reference>
<dbReference type="RefSeq" id="WP_058353580.1">
    <property type="nucleotide sequence ID" value="NZ_CABMMD010000183.1"/>
</dbReference>
<dbReference type="OrthoDB" id="9801697at2"/>
<dbReference type="FunFam" id="2.160.10.10:FF:000008">
    <property type="entry name" value="Maltose O-acetyltransferase"/>
    <property type="match status" value="1"/>
</dbReference>
<dbReference type="GO" id="GO:0005829">
    <property type="term" value="C:cytosol"/>
    <property type="evidence" value="ECO:0007669"/>
    <property type="project" value="TreeGrafter"/>
</dbReference>
<comment type="caution">
    <text evidence="5">The sequence shown here is derived from an EMBL/GenBank/DDBJ whole genome shotgun (WGS) entry which is preliminary data.</text>
</comment>
<evidence type="ECO:0000259" key="4">
    <source>
        <dbReference type="SMART" id="SM01266"/>
    </source>
</evidence>
<keyword evidence="2 5" id="KW-0808">Transferase</keyword>
<dbReference type="InterPro" id="IPR011004">
    <property type="entry name" value="Trimer_LpxA-like_sf"/>
</dbReference>
<dbReference type="InterPro" id="IPR051159">
    <property type="entry name" value="Hexapeptide_acetyltransf"/>
</dbReference>
<dbReference type="Gene3D" id="2.160.10.10">
    <property type="entry name" value="Hexapeptide repeat proteins"/>
    <property type="match status" value="1"/>
</dbReference>
<dbReference type="SMART" id="SM01266">
    <property type="entry name" value="Mac"/>
    <property type="match status" value="1"/>
</dbReference>
<dbReference type="AlphaFoldDB" id="A0A0V8QD31"/>
<gene>
    <name evidence="5" type="ORF">ASU35_13885</name>
</gene>
<proteinExistence type="inferred from homology"/>
<evidence type="ECO:0000313" key="5">
    <source>
        <dbReference type="EMBL" id="KSV58166.1"/>
    </source>
</evidence>
<dbReference type="Proteomes" id="UP000054874">
    <property type="component" value="Unassembled WGS sequence"/>
</dbReference>
<dbReference type="PANTHER" id="PTHR23416:SF23">
    <property type="entry name" value="ACETYLTRANSFERASE C18B11.09C-RELATED"/>
    <property type="match status" value="1"/>
</dbReference>
<dbReference type="InterPro" id="IPR001451">
    <property type="entry name" value="Hexapep"/>
</dbReference>
<accession>A0A0V8QD31</accession>
<dbReference type="EMBL" id="LNAM01000183">
    <property type="protein sequence ID" value="KSV58166.1"/>
    <property type="molecule type" value="Genomic_DNA"/>
</dbReference>
<evidence type="ECO:0000313" key="6">
    <source>
        <dbReference type="Proteomes" id="UP000054874"/>
    </source>
</evidence>
<dbReference type="PANTHER" id="PTHR23416">
    <property type="entry name" value="SIALIC ACID SYNTHASE-RELATED"/>
    <property type="match status" value="1"/>
</dbReference>
<dbReference type="InterPro" id="IPR018357">
    <property type="entry name" value="Hexapep_transf_CS"/>
</dbReference>
<evidence type="ECO:0000256" key="1">
    <source>
        <dbReference type="ARBA" id="ARBA00007274"/>
    </source>
</evidence>
<organism evidence="5 6">
    <name type="scientific">Acetivibrio ethanolgignens</name>
    <dbReference type="NCBI Taxonomy" id="290052"/>
    <lineage>
        <taxon>Bacteria</taxon>
        <taxon>Bacillati</taxon>
        <taxon>Bacillota</taxon>
        <taxon>Clostridia</taxon>
        <taxon>Eubacteriales</taxon>
        <taxon>Oscillospiraceae</taxon>
        <taxon>Acetivibrio</taxon>
    </lineage>
</organism>
<keyword evidence="6" id="KW-1185">Reference proteome</keyword>
<dbReference type="CDD" id="cd03357">
    <property type="entry name" value="LbH_MAT_GAT"/>
    <property type="match status" value="1"/>
</dbReference>
<dbReference type="GO" id="GO:0016407">
    <property type="term" value="F:acetyltransferase activity"/>
    <property type="evidence" value="ECO:0007669"/>
    <property type="project" value="InterPro"/>
</dbReference>
<evidence type="ECO:0000256" key="2">
    <source>
        <dbReference type="ARBA" id="ARBA00022679"/>
    </source>
</evidence>
<comment type="similarity">
    <text evidence="1">Belongs to the transferase hexapeptide repeat family.</text>
</comment>
<dbReference type="Pfam" id="PF12464">
    <property type="entry name" value="Mac"/>
    <property type="match status" value="1"/>
</dbReference>
<dbReference type="Pfam" id="PF00132">
    <property type="entry name" value="Hexapep"/>
    <property type="match status" value="1"/>
</dbReference>
<sequence>MTEKEKMLSGDLYNHYDAELTNDRACIAEKLALYNQLKDDAEKKCMLGTMLGKIGTNVEIKTPFMCDYGYNIEVGDNVFVNYNCTILDCNKVVIGNNVLIAPNVQIYSATHPTDYKVRLQELEMAYPITIEDNVWIGGGTIICPGVKIGKNTVIGAGSVVVKDIPPNSIAVGNPCRVIKTLEEDECE</sequence>
<name>A0A0V8QD31_9FIRM</name>
<dbReference type="SUPFAM" id="SSF51161">
    <property type="entry name" value="Trimeric LpxA-like enzymes"/>
    <property type="match status" value="1"/>
</dbReference>